<accession>A0A4Q9PEA1</accession>
<name>A0A4Q9PEA1_9APHY</name>
<organism evidence="2 3">
    <name type="scientific">Dichomitus squalens</name>
    <dbReference type="NCBI Taxonomy" id="114155"/>
    <lineage>
        <taxon>Eukaryota</taxon>
        <taxon>Fungi</taxon>
        <taxon>Dikarya</taxon>
        <taxon>Basidiomycota</taxon>
        <taxon>Agaricomycotina</taxon>
        <taxon>Agaricomycetes</taxon>
        <taxon>Polyporales</taxon>
        <taxon>Polyporaceae</taxon>
        <taxon>Dichomitus</taxon>
    </lineage>
</organism>
<proteinExistence type="predicted"/>
<dbReference type="Proteomes" id="UP000292082">
    <property type="component" value="Unassembled WGS sequence"/>
</dbReference>
<evidence type="ECO:0000313" key="3">
    <source>
        <dbReference type="Proteomes" id="UP000292082"/>
    </source>
</evidence>
<evidence type="ECO:0000256" key="1">
    <source>
        <dbReference type="SAM" id="MobiDB-lite"/>
    </source>
</evidence>
<dbReference type="EMBL" id="ML145251">
    <property type="protein sequence ID" value="TBU52435.1"/>
    <property type="molecule type" value="Genomic_DNA"/>
</dbReference>
<gene>
    <name evidence="2" type="ORF">BD310DRAFT_981878</name>
</gene>
<sequence length="81" mass="8798">MVSLKRASAREEWEMSDAVADNGVHEDGAGGGWRDGYTGEAVQADRPDEDVHLQLACLSNECCLFENEKNALEGSIQIVSD</sequence>
<feature type="region of interest" description="Disordered" evidence="1">
    <location>
        <begin position="17"/>
        <end position="39"/>
    </location>
</feature>
<dbReference type="AlphaFoldDB" id="A0A4Q9PEA1"/>
<evidence type="ECO:0000313" key="2">
    <source>
        <dbReference type="EMBL" id="TBU52435.1"/>
    </source>
</evidence>
<keyword evidence="3" id="KW-1185">Reference proteome</keyword>
<protein>
    <submittedName>
        <fullName evidence="2">Uncharacterized protein</fullName>
    </submittedName>
</protein>
<reference evidence="2 3" key="1">
    <citation type="submission" date="2019-01" db="EMBL/GenBank/DDBJ databases">
        <title>Draft genome sequences of three monokaryotic isolates of the white-rot basidiomycete fungus Dichomitus squalens.</title>
        <authorList>
            <consortium name="DOE Joint Genome Institute"/>
            <person name="Lopez S.C."/>
            <person name="Andreopoulos B."/>
            <person name="Pangilinan J."/>
            <person name="Lipzen A."/>
            <person name="Riley R."/>
            <person name="Ahrendt S."/>
            <person name="Ng V."/>
            <person name="Barry K."/>
            <person name="Daum C."/>
            <person name="Grigoriev I.V."/>
            <person name="Hilden K.S."/>
            <person name="Makela M.R."/>
            <person name="de Vries R.P."/>
        </authorList>
    </citation>
    <scope>NUCLEOTIDE SEQUENCE [LARGE SCALE GENOMIC DNA]</scope>
    <source>
        <strain evidence="2 3">CBS 464.89</strain>
    </source>
</reference>